<accession>A0A0F8YSX8</accession>
<organism evidence="1">
    <name type="scientific">marine sediment metagenome</name>
    <dbReference type="NCBI Taxonomy" id="412755"/>
    <lineage>
        <taxon>unclassified sequences</taxon>
        <taxon>metagenomes</taxon>
        <taxon>ecological metagenomes</taxon>
    </lineage>
</organism>
<comment type="caution">
    <text evidence="1">The sequence shown here is derived from an EMBL/GenBank/DDBJ whole genome shotgun (WGS) entry which is preliminary data.</text>
</comment>
<protein>
    <submittedName>
        <fullName evidence="1">Uncharacterized protein</fullName>
    </submittedName>
</protein>
<name>A0A0F8YSX8_9ZZZZ</name>
<evidence type="ECO:0000313" key="1">
    <source>
        <dbReference type="EMBL" id="KKK84537.1"/>
    </source>
</evidence>
<dbReference type="EMBL" id="LAZR01051732">
    <property type="protein sequence ID" value="KKK84537.1"/>
    <property type="molecule type" value="Genomic_DNA"/>
</dbReference>
<proteinExistence type="predicted"/>
<sequence length="63" mass="7225">MRLCKFTHKFTGEWVYINSEYVVDINVDNGTTYIGTVIGDRWPVEEMVGDVVSRLTKEGRKNG</sequence>
<gene>
    <name evidence="1" type="ORF">LCGC14_2782360</name>
</gene>
<dbReference type="AlphaFoldDB" id="A0A0F8YSX8"/>
<reference evidence="1" key="1">
    <citation type="journal article" date="2015" name="Nature">
        <title>Complex archaea that bridge the gap between prokaryotes and eukaryotes.</title>
        <authorList>
            <person name="Spang A."/>
            <person name="Saw J.H."/>
            <person name="Jorgensen S.L."/>
            <person name="Zaremba-Niedzwiedzka K."/>
            <person name="Martijn J."/>
            <person name="Lind A.E."/>
            <person name="van Eijk R."/>
            <person name="Schleper C."/>
            <person name="Guy L."/>
            <person name="Ettema T.J."/>
        </authorList>
    </citation>
    <scope>NUCLEOTIDE SEQUENCE</scope>
</reference>